<dbReference type="Gene3D" id="3.30.200.20">
    <property type="entry name" value="Phosphorylase Kinase, domain 1"/>
    <property type="match status" value="1"/>
</dbReference>
<dbReference type="Gene3D" id="1.10.510.10">
    <property type="entry name" value="Transferase(Phosphotransferase) domain 1"/>
    <property type="match status" value="1"/>
</dbReference>
<keyword evidence="1" id="KW-0808">Transferase</keyword>
<keyword evidence="4" id="KW-0067">ATP-binding</keyword>
<dbReference type="GO" id="GO:0005524">
    <property type="term" value="F:ATP binding"/>
    <property type="evidence" value="ECO:0007669"/>
    <property type="project" value="UniProtKB-KW"/>
</dbReference>
<sequence>MAVGTQGAPWCDGKVRRPRQGEQAMDGPRWQRLQQLFQDALALPAEARHGMVAELGAEDPELANALRRLLAQDAADDATVRGAIGQAAARLVGSRQASRIGERLGPWRVVAHLADGGMGAVYRGERDDGQYAQQVAIKLLNPAFASNDAKARLEVERRILARLEHPAIARLLDGGRTDDGVPYLVMEYVDGEPIDAWCEHRCLGTAARLRLFVHVCRAVDHAHRNLVVHRDLKPANILVDTEGRPRLLDFGIAKLVDGAPGVTRTGERVLTPSHASPEQITGGAVTTATDVYALGVLLYDLLTGRAPYGGPGTPPAALARQIVETLPPRPSAAVTEGHSSRRLSAARARGERLTPQRLAQELSGDLDNIVLMALRKEPERRYATVAALADDIERSLAHLPVRARPDTLGYRGAKFLRRHPVAVPVSALAVVLAVGGAGAFTWQLARERDRALAAETSTRRTAEVVSSLLESTTAEQGGSAEVSVRDMLERSRRRIESELANEPEVAARLRHVLGRAYYSWYDYDAALAQQQAALDMLRRLHPEPNEDVARVYTSLGNVTHGLGRLDESLDWARRAEAEWRVVGTPVQRAVAVGDVGAALNSLRRLDEARDLLERAVRELRSAVPGDHFELAYYLQYRAYNRYRAGDLEVALAGYREALAMYRRLGTRLPQVVDLQETMAALLDDLGQIEESEQLSRGLLPLVVELYGGDGGGSVVGLHNRLASIALARGQFDDALRQADLAREASVRHLGPRHRYEASQWLQRASALMGLGRLDEAEAAVREAESVRRTAVTPDSPDHLTTAVAQARLALARGQPAEAEARLQPWRDQRAPTQRNQVALEWHLALAMALQGRRDEARALAALRDLPPFVAEPSVQALDRARAVHDALLARLGPGAPAVADLAAAMWPAGPR</sequence>
<evidence type="ECO:0000256" key="3">
    <source>
        <dbReference type="ARBA" id="ARBA00022777"/>
    </source>
</evidence>
<dbReference type="PROSITE" id="PS50011">
    <property type="entry name" value="PROTEIN_KINASE_DOM"/>
    <property type="match status" value="1"/>
</dbReference>
<keyword evidence="2" id="KW-0547">Nucleotide-binding</keyword>
<dbReference type="SUPFAM" id="SSF48452">
    <property type="entry name" value="TPR-like"/>
    <property type="match status" value="2"/>
</dbReference>
<evidence type="ECO:0000256" key="4">
    <source>
        <dbReference type="ARBA" id="ARBA00022840"/>
    </source>
</evidence>
<dbReference type="AlphaFoldDB" id="A0A437JYG8"/>
<dbReference type="InterPro" id="IPR011009">
    <property type="entry name" value="Kinase-like_dom_sf"/>
</dbReference>
<dbReference type="EMBL" id="SACT01000002">
    <property type="protein sequence ID" value="RVT52680.1"/>
    <property type="molecule type" value="Genomic_DNA"/>
</dbReference>
<keyword evidence="3 7" id="KW-0418">Kinase</keyword>
<evidence type="ECO:0000256" key="1">
    <source>
        <dbReference type="ARBA" id="ARBA00022679"/>
    </source>
</evidence>
<evidence type="ECO:0000256" key="5">
    <source>
        <dbReference type="SAM" id="MobiDB-lite"/>
    </source>
</evidence>
<dbReference type="SMART" id="SM00220">
    <property type="entry name" value="S_TKc"/>
    <property type="match status" value="1"/>
</dbReference>
<dbReference type="PANTHER" id="PTHR43289:SF34">
    <property type="entry name" value="SERINE_THREONINE-PROTEIN KINASE YBDM-RELATED"/>
    <property type="match status" value="1"/>
</dbReference>
<dbReference type="InterPro" id="IPR008271">
    <property type="entry name" value="Ser/Thr_kinase_AS"/>
</dbReference>
<feature type="domain" description="Protein kinase" evidence="6">
    <location>
        <begin position="107"/>
        <end position="401"/>
    </location>
</feature>
<dbReference type="PROSITE" id="PS00108">
    <property type="entry name" value="PROTEIN_KINASE_ST"/>
    <property type="match status" value="1"/>
</dbReference>
<dbReference type="InterPro" id="IPR011990">
    <property type="entry name" value="TPR-like_helical_dom_sf"/>
</dbReference>
<dbReference type="GO" id="GO:0004674">
    <property type="term" value="F:protein serine/threonine kinase activity"/>
    <property type="evidence" value="ECO:0007669"/>
    <property type="project" value="UniProtKB-KW"/>
</dbReference>
<protein>
    <submittedName>
        <fullName evidence="7">Serine/threonine protein kinase</fullName>
    </submittedName>
</protein>
<dbReference type="SMART" id="SM00028">
    <property type="entry name" value="TPR"/>
    <property type="match status" value="5"/>
</dbReference>
<dbReference type="Gene3D" id="1.25.40.10">
    <property type="entry name" value="Tetratricopeptide repeat domain"/>
    <property type="match status" value="3"/>
</dbReference>
<feature type="region of interest" description="Disordered" evidence="5">
    <location>
        <begin position="328"/>
        <end position="351"/>
    </location>
</feature>
<feature type="region of interest" description="Disordered" evidence="5">
    <location>
        <begin position="1"/>
        <end position="26"/>
    </location>
</feature>
<evidence type="ECO:0000313" key="8">
    <source>
        <dbReference type="Proteomes" id="UP000288178"/>
    </source>
</evidence>
<dbReference type="InterPro" id="IPR019734">
    <property type="entry name" value="TPR_rpt"/>
</dbReference>
<evidence type="ECO:0000259" key="6">
    <source>
        <dbReference type="PROSITE" id="PS50011"/>
    </source>
</evidence>
<dbReference type="Proteomes" id="UP000288178">
    <property type="component" value="Unassembled WGS sequence"/>
</dbReference>
<dbReference type="CDD" id="cd14014">
    <property type="entry name" value="STKc_PknB_like"/>
    <property type="match status" value="1"/>
</dbReference>
<dbReference type="PANTHER" id="PTHR43289">
    <property type="entry name" value="MITOGEN-ACTIVATED PROTEIN KINASE KINASE KINASE 20-RELATED"/>
    <property type="match status" value="1"/>
</dbReference>
<dbReference type="Pfam" id="PF13374">
    <property type="entry name" value="TPR_10"/>
    <property type="match status" value="1"/>
</dbReference>
<dbReference type="Pfam" id="PF00069">
    <property type="entry name" value="Pkinase"/>
    <property type="match status" value="1"/>
</dbReference>
<organism evidence="7 8">
    <name type="scientific">Rubrivivax albus</name>
    <dbReference type="NCBI Taxonomy" id="2499835"/>
    <lineage>
        <taxon>Bacteria</taxon>
        <taxon>Pseudomonadati</taxon>
        <taxon>Pseudomonadota</taxon>
        <taxon>Betaproteobacteria</taxon>
        <taxon>Burkholderiales</taxon>
        <taxon>Sphaerotilaceae</taxon>
        <taxon>Rubrivivax</taxon>
    </lineage>
</organism>
<dbReference type="SUPFAM" id="SSF56112">
    <property type="entry name" value="Protein kinase-like (PK-like)"/>
    <property type="match status" value="1"/>
</dbReference>
<proteinExistence type="predicted"/>
<keyword evidence="7" id="KW-0723">Serine/threonine-protein kinase</keyword>
<accession>A0A437JYG8</accession>
<keyword evidence="8" id="KW-1185">Reference proteome</keyword>
<evidence type="ECO:0000256" key="2">
    <source>
        <dbReference type="ARBA" id="ARBA00022741"/>
    </source>
</evidence>
<name>A0A437JYG8_9BURK</name>
<reference evidence="7 8" key="1">
    <citation type="submission" date="2019-01" db="EMBL/GenBank/DDBJ databases">
        <authorList>
            <person name="Chen W.-M."/>
        </authorList>
    </citation>
    <scope>NUCLEOTIDE SEQUENCE [LARGE SCALE GENOMIC DNA]</scope>
    <source>
        <strain evidence="7 8">ICH-3</strain>
    </source>
</reference>
<gene>
    <name evidence="7" type="ORF">ENE75_09690</name>
</gene>
<comment type="caution">
    <text evidence="7">The sequence shown here is derived from an EMBL/GenBank/DDBJ whole genome shotgun (WGS) entry which is preliminary data.</text>
</comment>
<evidence type="ECO:0000313" key="7">
    <source>
        <dbReference type="EMBL" id="RVT52680.1"/>
    </source>
</evidence>
<dbReference type="InterPro" id="IPR000719">
    <property type="entry name" value="Prot_kinase_dom"/>
</dbReference>